<evidence type="ECO:0000313" key="2">
    <source>
        <dbReference type="Proteomes" id="UP000324222"/>
    </source>
</evidence>
<organism evidence="1 2">
    <name type="scientific">Portunus trituberculatus</name>
    <name type="common">Swimming crab</name>
    <name type="synonym">Neptunus trituberculatus</name>
    <dbReference type="NCBI Taxonomy" id="210409"/>
    <lineage>
        <taxon>Eukaryota</taxon>
        <taxon>Metazoa</taxon>
        <taxon>Ecdysozoa</taxon>
        <taxon>Arthropoda</taxon>
        <taxon>Crustacea</taxon>
        <taxon>Multicrustacea</taxon>
        <taxon>Malacostraca</taxon>
        <taxon>Eumalacostraca</taxon>
        <taxon>Eucarida</taxon>
        <taxon>Decapoda</taxon>
        <taxon>Pleocyemata</taxon>
        <taxon>Brachyura</taxon>
        <taxon>Eubrachyura</taxon>
        <taxon>Portunoidea</taxon>
        <taxon>Portunidae</taxon>
        <taxon>Portuninae</taxon>
        <taxon>Portunus</taxon>
    </lineage>
</organism>
<protein>
    <submittedName>
        <fullName evidence="1">Uncharacterized protein</fullName>
    </submittedName>
</protein>
<reference evidence="1 2" key="1">
    <citation type="submission" date="2019-05" db="EMBL/GenBank/DDBJ databases">
        <title>Another draft genome of Portunus trituberculatus and its Hox gene families provides insights of decapod evolution.</title>
        <authorList>
            <person name="Jeong J.-H."/>
            <person name="Song I."/>
            <person name="Kim S."/>
            <person name="Choi T."/>
            <person name="Kim D."/>
            <person name="Ryu S."/>
            <person name="Kim W."/>
        </authorList>
    </citation>
    <scope>NUCLEOTIDE SEQUENCE [LARGE SCALE GENOMIC DNA]</scope>
    <source>
        <tissue evidence="1">Muscle</tissue>
    </source>
</reference>
<keyword evidence="2" id="KW-1185">Reference proteome</keyword>
<name>A0A5B7CQ49_PORTR</name>
<accession>A0A5B7CQ49</accession>
<comment type="caution">
    <text evidence="1">The sequence shown here is derived from an EMBL/GenBank/DDBJ whole genome shotgun (WGS) entry which is preliminary data.</text>
</comment>
<sequence length="42" mass="4629">MNMKTCPGTRGVNADPGLLLIIVKKLTSSIMEHIFTLSYGYD</sequence>
<gene>
    <name evidence="1" type="ORF">E2C01_002218</name>
</gene>
<dbReference type="Proteomes" id="UP000324222">
    <property type="component" value="Unassembled WGS sequence"/>
</dbReference>
<dbReference type="EMBL" id="VSRR010000076">
    <property type="protein sequence ID" value="MPC09603.1"/>
    <property type="molecule type" value="Genomic_DNA"/>
</dbReference>
<evidence type="ECO:0000313" key="1">
    <source>
        <dbReference type="EMBL" id="MPC09603.1"/>
    </source>
</evidence>
<dbReference type="AlphaFoldDB" id="A0A5B7CQ49"/>
<proteinExistence type="predicted"/>